<sequence length="73" mass="8262">MTDEEMAAFLGLSPEEEDRAGFVKGLSPEKRALFERMAALETEVALWQDGLGPKPQGVLIDTERSTKRRRGWR</sequence>
<dbReference type="EMBL" id="CP086136">
    <property type="protein sequence ID" value="UEM16782.1"/>
    <property type="molecule type" value="Genomic_DNA"/>
</dbReference>
<organism evidence="2">
    <name type="scientific">Bradyrhizobium barranii subsp. barranii</name>
    <dbReference type="NCBI Taxonomy" id="2823807"/>
    <lineage>
        <taxon>Bacteria</taxon>
        <taxon>Pseudomonadati</taxon>
        <taxon>Pseudomonadota</taxon>
        <taxon>Alphaproteobacteria</taxon>
        <taxon>Hyphomicrobiales</taxon>
        <taxon>Nitrobacteraceae</taxon>
        <taxon>Bradyrhizobium</taxon>
        <taxon>Bradyrhizobium barranii</taxon>
    </lineage>
</organism>
<dbReference type="AlphaFoldDB" id="A0A939M6I5"/>
<evidence type="ECO:0000313" key="2">
    <source>
        <dbReference type="EMBL" id="MBO1864012.1"/>
    </source>
</evidence>
<evidence type="ECO:0000313" key="4">
    <source>
        <dbReference type="Proteomes" id="UP000664702"/>
    </source>
</evidence>
<dbReference type="EMBL" id="JAGEMI010000001">
    <property type="protein sequence ID" value="MBO1864012.1"/>
    <property type="molecule type" value="Genomic_DNA"/>
</dbReference>
<reference evidence="3 4" key="2">
    <citation type="journal article" date="2022" name="Int. J. Syst. Evol. Microbiol.">
        <title>Strains of Bradyrhizobium barranii sp. nov. associated with legumes native to Canada are symbionts of soybeans and belong to different subspecies (subsp. barranii subsp. nov. and subsp. apii subsp. nov.) and symbiovars (sv. glycinearum and sv. septentrionale).</title>
        <authorList>
            <person name="Bromfield E.S.P."/>
            <person name="Cloutier S."/>
            <person name="Wasai-Hara S."/>
            <person name="Minamisawa K."/>
        </authorList>
    </citation>
    <scope>NUCLEOTIDE SEQUENCE [LARGE SCALE GENOMIC DNA]</scope>
    <source>
        <strain evidence="3 4">144S4</strain>
    </source>
</reference>
<proteinExistence type="predicted"/>
<name>A0A939M6I5_9BRAD</name>
<evidence type="ECO:0000256" key="1">
    <source>
        <dbReference type="SAM" id="MobiDB-lite"/>
    </source>
</evidence>
<dbReference type="Proteomes" id="UP000664702">
    <property type="component" value="Chromosome"/>
</dbReference>
<feature type="region of interest" description="Disordered" evidence="1">
    <location>
        <begin position="51"/>
        <end position="73"/>
    </location>
</feature>
<evidence type="ECO:0000313" key="3">
    <source>
        <dbReference type="EMBL" id="UEM16782.1"/>
    </source>
</evidence>
<protein>
    <submittedName>
        <fullName evidence="2">Uncharacterized protein</fullName>
    </submittedName>
</protein>
<gene>
    <name evidence="3" type="ORF">J4G43_022740</name>
    <name evidence="2" type="ORF">J4G43_24765</name>
</gene>
<dbReference type="KEGG" id="bban:J4G43_022740"/>
<dbReference type="RefSeq" id="WP_208086368.1">
    <property type="nucleotide sequence ID" value="NZ_CP086136.1"/>
</dbReference>
<accession>A0A939M6I5</accession>
<reference evidence="2" key="1">
    <citation type="submission" date="2021-03" db="EMBL/GenBank/DDBJ databases">
        <title>Whole Genome Sequence of Bradyrhizobium sp. Strain 144S4.</title>
        <authorList>
            <person name="Bromfield E.S.P."/>
            <person name="Cloutier S."/>
        </authorList>
    </citation>
    <scope>NUCLEOTIDE SEQUENCE [LARGE SCALE GENOMIC DNA]</scope>
    <source>
        <strain evidence="2">144S4</strain>
    </source>
</reference>